<name>A0A317QC74_9GAMM</name>
<dbReference type="InterPro" id="IPR054098">
    <property type="entry name" value="NGO1945-like_C"/>
</dbReference>
<evidence type="ECO:0000313" key="3">
    <source>
        <dbReference type="EMBL" id="PWW15969.1"/>
    </source>
</evidence>
<evidence type="ECO:0000259" key="2">
    <source>
        <dbReference type="Pfam" id="PF22106"/>
    </source>
</evidence>
<accession>A0A317QC74</accession>
<gene>
    <name evidence="3" type="ORF">DET45_10160</name>
</gene>
<evidence type="ECO:0000313" key="4">
    <source>
        <dbReference type="Proteomes" id="UP000246964"/>
    </source>
</evidence>
<organism evidence="3 4">
    <name type="scientific">Pseudidiomarina maritima</name>
    <dbReference type="NCBI Taxonomy" id="519453"/>
    <lineage>
        <taxon>Bacteria</taxon>
        <taxon>Pseudomonadati</taxon>
        <taxon>Pseudomonadota</taxon>
        <taxon>Gammaproteobacteria</taxon>
        <taxon>Alteromonadales</taxon>
        <taxon>Idiomarinaceae</taxon>
        <taxon>Pseudidiomarina</taxon>
    </lineage>
</organism>
<evidence type="ECO:0000259" key="1">
    <source>
        <dbReference type="Pfam" id="PF09836"/>
    </source>
</evidence>
<dbReference type="Pfam" id="PF09836">
    <property type="entry name" value="DUF2063"/>
    <property type="match status" value="1"/>
</dbReference>
<dbReference type="Pfam" id="PF22106">
    <property type="entry name" value="NGO1945_C"/>
    <property type="match status" value="1"/>
</dbReference>
<feature type="domain" description="NGO1945-like C-terminal" evidence="2">
    <location>
        <begin position="153"/>
        <end position="256"/>
    </location>
</feature>
<dbReference type="RefSeq" id="WP_181394865.1">
    <property type="nucleotide sequence ID" value="NZ_QGTT01000001.1"/>
</dbReference>
<dbReference type="InterPro" id="IPR044922">
    <property type="entry name" value="DUF2063_N_sf"/>
</dbReference>
<sequence length="267" mass="30086">MTSNKSSPDWRELQQQWAAAIRNPNQVSLAGVEPRRLAVYQRLVFNNIDSFISRGFPVLRQLHNEQQWQQLIYQFMQQHAAQSPLFADIGREFVAFAQQRLPAVWAQLAQYERMEVDALYAEVDYQLLHATNAAAEPVLTANELLDGVQFRVNPSAQLGVFQYPVQQVSAANPQPPAAAEPVCLVVYRELTSQPHWQQQEAVKFMQLTPLTMVLLETLQQANGSTLRAALASLQPYAVGYQPEQLAQALVTVVEGLMQRCVLFLAPE</sequence>
<dbReference type="Proteomes" id="UP000246964">
    <property type="component" value="Unassembled WGS sequence"/>
</dbReference>
<dbReference type="EMBL" id="QGTT01000001">
    <property type="protein sequence ID" value="PWW15969.1"/>
    <property type="molecule type" value="Genomic_DNA"/>
</dbReference>
<dbReference type="AlphaFoldDB" id="A0A317QC74"/>
<comment type="caution">
    <text evidence="3">The sequence shown here is derived from an EMBL/GenBank/DDBJ whole genome shotgun (WGS) entry which is preliminary data.</text>
</comment>
<dbReference type="Gene3D" id="1.10.150.690">
    <property type="entry name" value="DUF2063"/>
    <property type="match status" value="1"/>
</dbReference>
<feature type="domain" description="Putative DNA-binding" evidence="1">
    <location>
        <begin position="12"/>
        <end position="96"/>
    </location>
</feature>
<protein>
    <submittedName>
        <fullName evidence="3">Uncharacterized protein</fullName>
    </submittedName>
</protein>
<reference evidence="3 4" key="1">
    <citation type="submission" date="2018-05" db="EMBL/GenBank/DDBJ databases">
        <title>Freshwater and sediment microbial communities from various areas in North America, analyzing microbe dynamics in response to fracking.</title>
        <authorList>
            <person name="Lamendella R."/>
        </authorList>
    </citation>
    <scope>NUCLEOTIDE SEQUENCE [LARGE SCALE GENOMIC DNA]</scope>
    <source>
        <strain evidence="3 4">125B1</strain>
    </source>
</reference>
<dbReference type="InterPro" id="IPR018640">
    <property type="entry name" value="DUF2063"/>
</dbReference>
<proteinExistence type="predicted"/>
<dbReference type="Gene3D" id="3.90.930.50">
    <property type="match status" value="1"/>
</dbReference>
<keyword evidence="4" id="KW-1185">Reference proteome</keyword>